<dbReference type="SUPFAM" id="SSF55073">
    <property type="entry name" value="Nucleotide cyclase"/>
    <property type="match status" value="1"/>
</dbReference>
<dbReference type="Gene3D" id="3.20.20.450">
    <property type="entry name" value="EAL domain"/>
    <property type="match status" value="1"/>
</dbReference>
<feature type="transmembrane region" description="Helical" evidence="3">
    <location>
        <begin position="283"/>
        <end position="302"/>
    </location>
</feature>
<comment type="cofactor">
    <cofactor evidence="1">
        <name>Mg(2+)</name>
        <dbReference type="ChEBI" id="CHEBI:18420"/>
    </cofactor>
</comment>
<feature type="domain" description="EAL" evidence="4">
    <location>
        <begin position="512"/>
        <end position="766"/>
    </location>
</feature>
<accession>A0A2P8EQI2</accession>
<dbReference type="InterPro" id="IPR029787">
    <property type="entry name" value="Nucleotide_cyclase"/>
</dbReference>
<dbReference type="PROSITE" id="PS50887">
    <property type="entry name" value="GGDEF"/>
    <property type="match status" value="1"/>
</dbReference>
<organism evidence="6 7">
    <name type="scientific">Marinobacterium halophilum</name>
    <dbReference type="NCBI Taxonomy" id="267374"/>
    <lineage>
        <taxon>Bacteria</taxon>
        <taxon>Pseudomonadati</taxon>
        <taxon>Pseudomonadota</taxon>
        <taxon>Gammaproteobacteria</taxon>
        <taxon>Oceanospirillales</taxon>
        <taxon>Oceanospirillaceae</taxon>
        <taxon>Marinobacterium</taxon>
    </lineage>
</organism>
<dbReference type="PANTHER" id="PTHR44757">
    <property type="entry name" value="DIGUANYLATE CYCLASE DGCP"/>
    <property type="match status" value="1"/>
</dbReference>
<keyword evidence="2" id="KW-0175">Coiled coil</keyword>
<protein>
    <submittedName>
        <fullName evidence="6">Diguanylate cyclase/phosphodiesterase</fullName>
    </submittedName>
</protein>
<dbReference type="SUPFAM" id="SSF141868">
    <property type="entry name" value="EAL domain-like"/>
    <property type="match status" value="1"/>
</dbReference>
<dbReference type="EMBL" id="PYGI01000023">
    <property type="protein sequence ID" value="PSL11732.1"/>
    <property type="molecule type" value="Genomic_DNA"/>
</dbReference>
<evidence type="ECO:0000256" key="2">
    <source>
        <dbReference type="SAM" id="Coils"/>
    </source>
</evidence>
<keyword evidence="3" id="KW-1133">Transmembrane helix</keyword>
<evidence type="ECO:0000313" key="6">
    <source>
        <dbReference type="EMBL" id="PSL11732.1"/>
    </source>
</evidence>
<dbReference type="SMART" id="SM00267">
    <property type="entry name" value="GGDEF"/>
    <property type="match status" value="1"/>
</dbReference>
<dbReference type="InterPro" id="IPR000160">
    <property type="entry name" value="GGDEF_dom"/>
</dbReference>
<evidence type="ECO:0000256" key="1">
    <source>
        <dbReference type="ARBA" id="ARBA00001946"/>
    </source>
</evidence>
<dbReference type="CDD" id="cd01949">
    <property type="entry name" value="GGDEF"/>
    <property type="match status" value="1"/>
</dbReference>
<keyword evidence="3" id="KW-0472">Membrane</keyword>
<dbReference type="NCBIfam" id="TIGR00254">
    <property type="entry name" value="GGDEF"/>
    <property type="match status" value="1"/>
</dbReference>
<dbReference type="InterPro" id="IPR052155">
    <property type="entry name" value="Biofilm_reg_signaling"/>
</dbReference>
<evidence type="ECO:0000256" key="3">
    <source>
        <dbReference type="SAM" id="Phobius"/>
    </source>
</evidence>
<gene>
    <name evidence="6" type="ORF">CLV44_12350</name>
</gene>
<dbReference type="PANTHER" id="PTHR44757:SF2">
    <property type="entry name" value="BIOFILM ARCHITECTURE MAINTENANCE PROTEIN MBAA"/>
    <property type="match status" value="1"/>
</dbReference>
<dbReference type="Gene3D" id="3.30.70.270">
    <property type="match status" value="1"/>
</dbReference>
<feature type="coiled-coil region" evidence="2">
    <location>
        <begin position="307"/>
        <end position="334"/>
    </location>
</feature>
<dbReference type="FunFam" id="3.30.70.270:FF:000001">
    <property type="entry name" value="Diguanylate cyclase domain protein"/>
    <property type="match status" value="1"/>
</dbReference>
<dbReference type="PROSITE" id="PS50883">
    <property type="entry name" value="EAL"/>
    <property type="match status" value="1"/>
</dbReference>
<dbReference type="AlphaFoldDB" id="A0A2P8EQI2"/>
<evidence type="ECO:0000259" key="5">
    <source>
        <dbReference type="PROSITE" id="PS50887"/>
    </source>
</evidence>
<dbReference type="InterPro" id="IPR035919">
    <property type="entry name" value="EAL_sf"/>
</dbReference>
<sequence>MSPPLERDPVSLTSPQVGVALFALLLLVAVWLFTLLQLHERREQTLDTQAVALSNLSFTVAENLEQVLDRARTLRALIHDKGGLSPVTQTTDMAALMLADSVFSRLSLYDHDGNLVYTTGSGSRQRLDLDLLAAEGGRQPSVLRALPQVAMDEVGSLPLLLPAGTAEQGCCHLLLDLNLGYLLNLYQRLDLGEQASIQILTDRGDTLVQVERGGLVRSEGHFDNSLILRSRLHEGHFSAVDLTNSQVFMSLFHRLNAFPFVVVMRQAEHEVLALYREQRAEHILIVLLLSLVVVIGLVWLLWMMHGREEQLCALERSEQRNQALLNTLRLEHQQTLEAASRDPLTGLYNRRLFLELAHSHLLGSKRQGRFTAVCFIDLDRFKAINDTLGHKVGDRLLQAVAERLTSLLRETDIVSRFGGDEFVLMLTGVKQRADIEEKVGQLVRELSAPYAALQGSALSTSPSIGVALSPQDGMDIETLVKHADMAMYKAKQSGRGQYALFDTAFNAPDADAAHLARLLPAAMAAGQIQVHLQPRVALPGYEPTGFEALVRWNSPEFGLLPPAQWLPVAESLALMPDLTEWVLERVCHQLQQWRTEAVSVLPVAINLSLSQLQVPALAQQLDAVITQYDIDPAWLELEIREQDLETLQTEQIAMLQGLQQRGIGLTLDDFGSRGVSLDQIHRLPFSRIKLDPSFLRDIRNSFDDNILLSATISLAKKLQLQVAAKGVETPDQLVYLKLAGCDEVQGHLFSRALSVEEVRHYRQHPGQVVYG</sequence>
<dbReference type="Pfam" id="PF00990">
    <property type="entry name" value="GGDEF"/>
    <property type="match status" value="1"/>
</dbReference>
<dbReference type="Proteomes" id="UP000242133">
    <property type="component" value="Unassembled WGS sequence"/>
</dbReference>
<evidence type="ECO:0000259" key="4">
    <source>
        <dbReference type="PROSITE" id="PS50883"/>
    </source>
</evidence>
<evidence type="ECO:0000313" key="7">
    <source>
        <dbReference type="Proteomes" id="UP000242133"/>
    </source>
</evidence>
<reference evidence="6 7" key="1">
    <citation type="submission" date="2018-03" db="EMBL/GenBank/DDBJ databases">
        <title>Genomic Encyclopedia of Archaeal and Bacterial Type Strains, Phase II (KMG-II): from individual species to whole genera.</title>
        <authorList>
            <person name="Goeker M."/>
        </authorList>
    </citation>
    <scope>NUCLEOTIDE SEQUENCE [LARGE SCALE GENOMIC DNA]</scope>
    <source>
        <strain evidence="6 7">DSM 17586</strain>
    </source>
</reference>
<dbReference type="SMART" id="SM00052">
    <property type="entry name" value="EAL"/>
    <property type="match status" value="1"/>
</dbReference>
<keyword evidence="3" id="KW-0812">Transmembrane</keyword>
<dbReference type="GO" id="GO:0003824">
    <property type="term" value="F:catalytic activity"/>
    <property type="evidence" value="ECO:0007669"/>
    <property type="project" value="UniProtKB-ARBA"/>
</dbReference>
<keyword evidence="7" id="KW-1185">Reference proteome</keyword>
<proteinExistence type="predicted"/>
<dbReference type="InterPro" id="IPR001633">
    <property type="entry name" value="EAL_dom"/>
</dbReference>
<comment type="caution">
    <text evidence="6">The sequence shown here is derived from an EMBL/GenBank/DDBJ whole genome shotgun (WGS) entry which is preliminary data.</text>
</comment>
<dbReference type="CDD" id="cd01948">
    <property type="entry name" value="EAL"/>
    <property type="match status" value="1"/>
</dbReference>
<dbReference type="Pfam" id="PF00563">
    <property type="entry name" value="EAL"/>
    <property type="match status" value="1"/>
</dbReference>
<dbReference type="InterPro" id="IPR043128">
    <property type="entry name" value="Rev_trsase/Diguanyl_cyclase"/>
</dbReference>
<feature type="domain" description="GGDEF" evidence="5">
    <location>
        <begin position="369"/>
        <end position="503"/>
    </location>
</feature>
<feature type="transmembrane region" description="Helical" evidence="3">
    <location>
        <begin position="20"/>
        <end position="38"/>
    </location>
</feature>
<name>A0A2P8EQI2_9GAMM</name>